<evidence type="ECO:0000256" key="1">
    <source>
        <dbReference type="SAM" id="MobiDB-lite"/>
    </source>
</evidence>
<dbReference type="EMBL" id="ML143419">
    <property type="protein sequence ID" value="TBU28699.1"/>
    <property type="molecule type" value="Genomic_DNA"/>
</dbReference>
<reference evidence="2" key="1">
    <citation type="submission" date="2019-01" db="EMBL/GenBank/DDBJ databases">
        <title>Draft genome sequences of three monokaryotic isolates of the white-rot basidiomycete fungus Dichomitus squalens.</title>
        <authorList>
            <consortium name="DOE Joint Genome Institute"/>
            <person name="Lopez S.C."/>
            <person name="Andreopoulos B."/>
            <person name="Pangilinan J."/>
            <person name="Lipzen A."/>
            <person name="Riley R."/>
            <person name="Ahrendt S."/>
            <person name="Ng V."/>
            <person name="Barry K."/>
            <person name="Daum C."/>
            <person name="Grigoriev I.V."/>
            <person name="Hilden K.S."/>
            <person name="Makela M.R."/>
            <person name="de Vries R.P."/>
        </authorList>
    </citation>
    <scope>NUCLEOTIDE SEQUENCE [LARGE SCALE GENOMIC DNA]</scope>
    <source>
        <strain evidence="2">OM18370.1</strain>
    </source>
</reference>
<evidence type="ECO:0000313" key="2">
    <source>
        <dbReference type="EMBL" id="TBU28699.1"/>
    </source>
</evidence>
<feature type="non-terminal residue" evidence="2">
    <location>
        <position position="1"/>
    </location>
</feature>
<accession>A0A4Q9MM76</accession>
<protein>
    <submittedName>
        <fullName evidence="2">Uncharacterized protein</fullName>
    </submittedName>
</protein>
<sequence>EKGKNVAEGGHEITLLFTEEGAIEMEKEREEWCGKCKCAMLVHVPKNSSAHPPNTSSRLTHPHPPPHPKPLESGVKWEIWHNWGWRA</sequence>
<gene>
    <name evidence="2" type="ORF">BD311DRAFT_662708</name>
</gene>
<proteinExistence type="predicted"/>
<dbReference type="Proteomes" id="UP000292957">
    <property type="component" value="Unassembled WGS sequence"/>
</dbReference>
<organism evidence="2">
    <name type="scientific">Dichomitus squalens</name>
    <dbReference type="NCBI Taxonomy" id="114155"/>
    <lineage>
        <taxon>Eukaryota</taxon>
        <taxon>Fungi</taxon>
        <taxon>Dikarya</taxon>
        <taxon>Basidiomycota</taxon>
        <taxon>Agaricomycotina</taxon>
        <taxon>Agaricomycetes</taxon>
        <taxon>Polyporales</taxon>
        <taxon>Polyporaceae</taxon>
        <taxon>Dichomitus</taxon>
    </lineage>
</organism>
<feature type="compositionally biased region" description="Polar residues" evidence="1">
    <location>
        <begin position="46"/>
        <end position="59"/>
    </location>
</feature>
<dbReference type="AlphaFoldDB" id="A0A4Q9MM76"/>
<feature type="region of interest" description="Disordered" evidence="1">
    <location>
        <begin position="45"/>
        <end position="73"/>
    </location>
</feature>
<name>A0A4Q9MM76_9APHY</name>